<name>A0A8R7R8N2_TRIUA</name>
<sequence length="189" mass="20431">MLLLEQLRGLRSSTATRPTSSTAISRRQMFSLIRATAQSCLILGWRGMGQTMMRAMSLQGSWAQMDMQPLNIWIQFWCGAPGDPIRPASPEQEPSVQRAQPGGVGAAVPEEQATHLPHPGRAAGRAVLPWRRAEGCCTRAPVHLHPPESPAGHGAGGGGAGAARGRQGDCDEWSGEGKWRRHMRLLQDV</sequence>
<keyword evidence="3" id="KW-1185">Reference proteome</keyword>
<feature type="compositionally biased region" description="Gly residues" evidence="1">
    <location>
        <begin position="153"/>
        <end position="162"/>
    </location>
</feature>
<reference evidence="2" key="2">
    <citation type="submission" date="2018-03" db="EMBL/GenBank/DDBJ databases">
        <title>The Triticum urartu genome reveals the dynamic nature of wheat genome evolution.</title>
        <authorList>
            <person name="Ling H."/>
            <person name="Ma B."/>
            <person name="Shi X."/>
            <person name="Liu H."/>
            <person name="Dong L."/>
            <person name="Sun H."/>
            <person name="Cao Y."/>
            <person name="Gao Q."/>
            <person name="Zheng S."/>
            <person name="Li Y."/>
            <person name="Yu Y."/>
            <person name="Du H."/>
            <person name="Qi M."/>
            <person name="Li Y."/>
            <person name="Yu H."/>
            <person name="Cui Y."/>
            <person name="Wang N."/>
            <person name="Chen C."/>
            <person name="Wu H."/>
            <person name="Zhao Y."/>
            <person name="Zhang J."/>
            <person name="Li Y."/>
            <person name="Zhou W."/>
            <person name="Zhang B."/>
            <person name="Hu W."/>
            <person name="Eijk M."/>
            <person name="Tang J."/>
            <person name="Witsenboer H."/>
            <person name="Zhao S."/>
            <person name="Li Z."/>
            <person name="Zhang A."/>
            <person name="Wang D."/>
            <person name="Liang C."/>
        </authorList>
    </citation>
    <scope>NUCLEOTIDE SEQUENCE [LARGE SCALE GENOMIC DNA]</scope>
    <source>
        <strain evidence="2">cv. G1812</strain>
    </source>
</reference>
<organism evidence="2 3">
    <name type="scientific">Triticum urartu</name>
    <name type="common">Red wild einkorn</name>
    <name type="synonym">Crithodium urartu</name>
    <dbReference type="NCBI Taxonomy" id="4572"/>
    <lineage>
        <taxon>Eukaryota</taxon>
        <taxon>Viridiplantae</taxon>
        <taxon>Streptophyta</taxon>
        <taxon>Embryophyta</taxon>
        <taxon>Tracheophyta</taxon>
        <taxon>Spermatophyta</taxon>
        <taxon>Magnoliopsida</taxon>
        <taxon>Liliopsida</taxon>
        <taxon>Poales</taxon>
        <taxon>Poaceae</taxon>
        <taxon>BOP clade</taxon>
        <taxon>Pooideae</taxon>
        <taxon>Triticodae</taxon>
        <taxon>Triticeae</taxon>
        <taxon>Triticinae</taxon>
        <taxon>Triticum</taxon>
    </lineage>
</organism>
<feature type="region of interest" description="Disordered" evidence="1">
    <location>
        <begin position="84"/>
        <end position="121"/>
    </location>
</feature>
<feature type="region of interest" description="Disordered" evidence="1">
    <location>
        <begin position="141"/>
        <end position="175"/>
    </location>
</feature>
<evidence type="ECO:0000256" key="1">
    <source>
        <dbReference type="SAM" id="MobiDB-lite"/>
    </source>
</evidence>
<reference evidence="3" key="1">
    <citation type="journal article" date="2013" name="Nature">
        <title>Draft genome of the wheat A-genome progenitor Triticum urartu.</title>
        <authorList>
            <person name="Ling H.Q."/>
            <person name="Zhao S."/>
            <person name="Liu D."/>
            <person name="Wang J."/>
            <person name="Sun H."/>
            <person name="Zhang C."/>
            <person name="Fan H."/>
            <person name="Li D."/>
            <person name="Dong L."/>
            <person name="Tao Y."/>
            <person name="Gao C."/>
            <person name="Wu H."/>
            <person name="Li Y."/>
            <person name="Cui Y."/>
            <person name="Guo X."/>
            <person name="Zheng S."/>
            <person name="Wang B."/>
            <person name="Yu K."/>
            <person name="Liang Q."/>
            <person name="Yang W."/>
            <person name="Lou X."/>
            <person name="Chen J."/>
            <person name="Feng M."/>
            <person name="Jian J."/>
            <person name="Zhang X."/>
            <person name="Luo G."/>
            <person name="Jiang Y."/>
            <person name="Liu J."/>
            <person name="Wang Z."/>
            <person name="Sha Y."/>
            <person name="Zhang B."/>
            <person name="Wu H."/>
            <person name="Tang D."/>
            <person name="Shen Q."/>
            <person name="Xue P."/>
            <person name="Zou S."/>
            <person name="Wang X."/>
            <person name="Liu X."/>
            <person name="Wang F."/>
            <person name="Yang Y."/>
            <person name="An X."/>
            <person name="Dong Z."/>
            <person name="Zhang K."/>
            <person name="Zhang X."/>
            <person name="Luo M.C."/>
            <person name="Dvorak J."/>
            <person name="Tong Y."/>
            <person name="Wang J."/>
            <person name="Yang H."/>
            <person name="Li Z."/>
            <person name="Wang D."/>
            <person name="Zhang A."/>
            <person name="Wang J."/>
        </authorList>
    </citation>
    <scope>NUCLEOTIDE SEQUENCE</scope>
    <source>
        <strain evidence="3">cv. G1812</strain>
    </source>
</reference>
<dbReference type="AlphaFoldDB" id="A0A8R7R8N2"/>
<protein>
    <submittedName>
        <fullName evidence="2">Uncharacterized protein</fullName>
    </submittedName>
</protein>
<proteinExistence type="predicted"/>
<gene>
    <name evidence="2" type="primary">LOC125518757</name>
</gene>
<accession>A0A8R7R8N2</accession>
<dbReference type="Gramene" id="TuG1812G0700005740.01.T03">
    <property type="protein sequence ID" value="TuG1812G0700005740.01.T03"/>
    <property type="gene ID" value="TuG1812G0700005740.01"/>
</dbReference>
<dbReference type="Proteomes" id="UP000015106">
    <property type="component" value="Chromosome 7"/>
</dbReference>
<dbReference type="EnsemblPlants" id="TuG1812G0700005740.01.T03">
    <property type="protein sequence ID" value="TuG1812G0700005740.01.T03"/>
    <property type="gene ID" value="TuG1812G0700005740.01"/>
</dbReference>
<evidence type="ECO:0000313" key="2">
    <source>
        <dbReference type="EnsemblPlants" id="TuG1812G0700005740.01.T03"/>
    </source>
</evidence>
<reference evidence="2" key="3">
    <citation type="submission" date="2022-06" db="UniProtKB">
        <authorList>
            <consortium name="EnsemblPlants"/>
        </authorList>
    </citation>
    <scope>IDENTIFICATION</scope>
</reference>
<evidence type="ECO:0000313" key="3">
    <source>
        <dbReference type="Proteomes" id="UP000015106"/>
    </source>
</evidence>